<dbReference type="EMBL" id="RKHO01000001">
    <property type="protein sequence ID" value="ROR90231.1"/>
    <property type="molecule type" value="Genomic_DNA"/>
</dbReference>
<sequence>MAETDLTDRTAVPRPPSFDVLPRERCRELLSATTVGRIAFTGRDGPVLLPVNYRVVGDAVVLRTSSSGTLAQLAGAETEVVFEVDYHAPMSRSAWSVLVRGTARVVEDPHVLDAAEASRGVSWVPGDHALVLAVTMDRVTGRSVG</sequence>
<comment type="caution">
    <text evidence="1">The sequence shown here is derived from an EMBL/GenBank/DDBJ whole genome shotgun (WGS) entry which is preliminary data.</text>
</comment>
<dbReference type="AlphaFoldDB" id="A0A3N2CRS3"/>
<keyword evidence="2" id="KW-1185">Reference proteome</keyword>
<dbReference type="InterPro" id="IPR024747">
    <property type="entry name" value="Pyridox_Oxase-rel"/>
</dbReference>
<name>A0A3N2CRS3_9ACTN</name>
<evidence type="ECO:0000313" key="1">
    <source>
        <dbReference type="EMBL" id="ROR90231.1"/>
    </source>
</evidence>
<organism evidence="1 2">
    <name type="scientific">Nocardioides aurantiacus</name>
    <dbReference type="NCBI Taxonomy" id="86796"/>
    <lineage>
        <taxon>Bacteria</taxon>
        <taxon>Bacillati</taxon>
        <taxon>Actinomycetota</taxon>
        <taxon>Actinomycetes</taxon>
        <taxon>Propionibacteriales</taxon>
        <taxon>Nocardioidaceae</taxon>
        <taxon>Nocardioides</taxon>
    </lineage>
</organism>
<dbReference type="SUPFAM" id="SSF50475">
    <property type="entry name" value="FMN-binding split barrel"/>
    <property type="match status" value="1"/>
</dbReference>
<dbReference type="Gene3D" id="2.30.110.10">
    <property type="entry name" value="Electron Transport, Fmn-binding Protein, Chain A"/>
    <property type="match status" value="1"/>
</dbReference>
<protein>
    <submittedName>
        <fullName evidence="1">Nitroimidazol reductase NimA-like FMN-containing flavoprotein (Pyridoxamine 5'-phosphate oxidase superfamily)</fullName>
    </submittedName>
</protein>
<gene>
    <name evidence="1" type="ORF">EDD33_1066</name>
</gene>
<dbReference type="Proteomes" id="UP000281738">
    <property type="component" value="Unassembled WGS sequence"/>
</dbReference>
<dbReference type="Pfam" id="PF12900">
    <property type="entry name" value="Pyridox_ox_2"/>
    <property type="match status" value="1"/>
</dbReference>
<reference evidence="1 2" key="1">
    <citation type="submission" date="2018-11" db="EMBL/GenBank/DDBJ databases">
        <title>Sequencing the genomes of 1000 actinobacteria strains.</title>
        <authorList>
            <person name="Klenk H.-P."/>
        </authorList>
    </citation>
    <scope>NUCLEOTIDE SEQUENCE [LARGE SCALE GENOMIC DNA]</scope>
    <source>
        <strain evidence="1 2">DSM 12652</strain>
    </source>
</reference>
<dbReference type="InterPro" id="IPR012349">
    <property type="entry name" value="Split_barrel_FMN-bd"/>
</dbReference>
<evidence type="ECO:0000313" key="2">
    <source>
        <dbReference type="Proteomes" id="UP000281738"/>
    </source>
</evidence>
<accession>A0A3N2CRS3</accession>
<dbReference type="OrthoDB" id="5193072at2"/>
<dbReference type="RefSeq" id="WP_123389415.1">
    <property type="nucleotide sequence ID" value="NZ_RKHO01000001.1"/>
</dbReference>
<proteinExistence type="predicted"/>